<dbReference type="AlphaFoldDB" id="A0A857JKH9"/>
<dbReference type="RefSeq" id="WP_160178919.1">
    <property type="nucleotide sequence ID" value="NZ_CP047656.1"/>
</dbReference>
<dbReference type="GO" id="GO:0004252">
    <property type="term" value="F:serine-type endopeptidase activity"/>
    <property type="evidence" value="ECO:0007669"/>
    <property type="project" value="UniProtKB-EC"/>
</dbReference>
<protein>
    <submittedName>
        <fullName evidence="2">Lon protease</fullName>
        <ecNumber evidence="2">3.4.21.53</ecNumber>
    </submittedName>
</protein>
<dbReference type="PANTHER" id="PTHR46732:SF8">
    <property type="entry name" value="ATP-DEPENDENT PROTEASE LA (LON) DOMAIN PROTEIN"/>
    <property type="match status" value="1"/>
</dbReference>
<keyword evidence="2" id="KW-0378">Hydrolase</keyword>
<keyword evidence="2" id="KW-0645">Protease</keyword>
<dbReference type="Gene3D" id="2.30.130.40">
    <property type="entry name" value="LON domain-like"/>
    <property type="match status" value="1"/>
</dbReference>
<dbReference type="EMBL" id="CP047656">
    <property type="protein sequence ID" value="QHJ11144.1"/>
    <property type="molecule type" value="Genomic_DNA"/>
</dbReference>
<accession>A0A857JKH9</accession>
<evidence type="ECO:0000313" key="3">
    <source>
        <dbReference type="Proteomes" id="UP000464524"/>
    </source>
</evidence>
<dbReference type="PROSITE" id="PS51787">
    <property type="entry name" value="LON_N"/>
    <property type="match status" value="1"/>
</dbReference>
<reference evidence="2 3" key="1">
    <citation type="submission" date="2019-12" db="EMBL/GenBank/DDBJ databases">
        <title>Genome sequencing and assembly of endphytes of Porphyra tenera.</title>
        <authorList>
            <person name="Park J.M."/>
            <person name="Shin R."/>
            <person name="Jo S.H."/>
        </authorList>
    </citation>
    <scope>NUCLEOTIDE SEQUENCE [LARGE SCALE GENOMIC DNA]</scope>
    <source>
        <strain evidence="2 3">GPM4</strain>
    </source>
</reference>
<dbReference type="PANTHER" id="PTHR46732">
    <property type="entry name" value="ATP-DEPENDENT PROTEASE LA (LON) DOMAIN PROTEIN"/>
    <property type="match status" value="1"/>
</dbReference>
<dbReference type="Proteomes" id="UP000464524">
    <property type="component" value="Chromosome"/>
</dbReference>
<feature type="domain" description="Lon N-terminal" evidence="1">
    <location>
        <begin position="1"/>
        <end position="188"/>
    </location>
</feature>
<dbReference type="Gene3D" id="1.10.4060.10">
    <property type="entry name" value="BPP1347 like domain"/>
    <property type="match status" value="1"/>
</dbReference>
<dbReference type="InterPro" id="IPR003111">
    <property type="entry name" value="Lon_prtase_N"/>
</dbReference>
<dbReference type="EC" id="3.4.21.53" evidence="2"/>
<dbReference type="KEGG" id="pmes:FX988_01372"/>
<proteinExistence type="predicted"/>
<evidence type="ECO:0000259" key="1">
    <source>
        <dbReference type="PROSITE" id="PS51787"/>
    </source>
</evidence>
<evidence type="ECO:0000313" key="2">
    <source>
        <dbReference type="EMBL" id="QHJ11144.1"/>
    </source>
</evidence>
<dbReference type="OrthoDB" id="8558970at2"/>
<dbReference type="SUPFAM" id="SSF88697">
    <property type="entry name" value="PUA domain-like"/>
    <property type="match status" value="1"/>
</dbReference>
<dbReference type="GO" id="GO:0006508">
    <property type="term" value="P:proteolysis"/>
    <property type="evidence" value="ECO:0007669"/>
    <property type="project" value="UniProtKB-KW"/>
</dbReference>
<dbReference type="SMART" id="SM00464">
    <property type="entry name" value="LON"/>
    <property type="match status" value="1"/>
</dbReference>
<organism evidence="2 3">
    <name type="scientific">Paraglaciecola mesophila</name>
    <dbReference type="NCBI Taxonomy" id="197222"/>
    <lineage>
        <taxon>Bacteria</taxon>
        <taxon>Pseudomonadati</taxon>
        <taxon>Pseudomonadota</taxon>
        <taxon>Gammaproteobacteria</taxon>
        <taxon>Alteromonadales</taxon>
        <taxon>Alteromonadaceae</taxon>
        <taxon>Paraglaciecola</taxon>
    </lineage>
</organism>
<gene>
    <name evidence="2" type="ORF">FX988_01372</name>
</gene>
<dbReference type="InterPro" id="IPR046336">
    <property type="entry name" value="Lon_prtase_N_sf"/>
</dbReference>
<name>A0A857JKH9_9ALTE</name>
<dbReference type="InterPro" id="IPR015947">
    <property type="entry name" value="PUA-like_sf"/>
</dbReference>
<sequence>MITLPLFPLSAHILPHGRMALRIFEPRYVRMVKNACATQTGFGICMLNAKGDKERNEHIHAVGTHVKVIDFDLLDDGLLGITVEGDKCFNIEQVVTEHDGLRIGQCTWSEVWQPEEKIDSSLVRQRLMEIFNKYPEIKELYPQPLFEDPLWVVYRWLELLPVSAEKKQQLMIQRDYVKTVEYLTQLVK</sequence>
<dbReference type="Pfam" id="PF02190">
    <property type="entry name" value="LON_substr_bdg"/>
    <property type="match status" value="1"/>
</dbReference>
<keyword evidence="3" id="KW-1185">Reference proteome</keyword>